<accession>A0ABM8CX85</accession>
<dbReference type="Gene3D" id="3.40.1410.10">
    <property type="entry name" value="Chorismate lyase-like"/>
    <property type="match status" value="1"/>
</dbReference>
<dbReference type="SUPFAM" id="SSF64288">
    <property type="entry name" value="Chorismate lyase-like"/>
    <property type="match status" value="1"/>
</dbReference>
<sequence>MVSITRTAAWLGNHFAPFITTSLPGRTAGPTTFPVVAAAVYPQLTPEIHLPLTTRMLLYGDGSTTLLLQQIAGSDIAADVLPSRTIDADELRISCSVCDDPAPSTLRVRHTRLRDVAGNVLSENLITYREADESTLMPPDGVPFGIHIRRLGAFERRRIVATGVTCHPFGLFPAAAAARVYEIAFSTQQSVLVHEVFNPAVVGTRTWGHRRSTPIVMARTLRTSGAGTGLHGIGGHLSGALGARSHNMPSERSIETSTAAH</sequence>
<dbReference type="Proteomes" id="UP001317870">
    <property type="component" value="Chromosome"/>
</dbReference>
<dbReference type="EMBL" id="AP026978">
    <property type="protein sequence ID" value="BDT99598.1"/>
    <property type="molecule type" value="Genomic_DNA"/>
</dbReference>
<keyword evidence="2" id="KW-1185">Reference proteome</keyword>
<gene>
    <name evidence="1" type="ORF">IFM12276_26270</name>
</gene>
<evidence type="ECO:0000313" key="1">
    <source>
        <dbReference type="EMBL" id="BDT99598.1"/>
    </source>
</evidence>
<dbReference type="RefSeq" id="WP_281918217.1">
    <property type="nucleotide sequence ID" value="NZ_AP026976.1"/>
</dbReference>
<dbReference type="InterPro" id="IPR028978">
    <property type="entry name" value="Chorismate_lyase_/UTRA_dom_sf"/>
</dbReference>
<organism evidence="1 2">
    <name type="scientific">Nocardia sputorum</name>
    <dbReference type="NCBI Taxonomy" id="2984338"/>
    <lineage>
        <taxon>Bacteria</taxon>
        <taxon>Bacillati</taxon>
        <taxon>Actinomycetota</taxon>
        <taxon>Actinomycetes</taxon>
        <taxon>Mycobacteriales</taxon>
        <taxon>Nocardiaceae</taxon>
        <taxon>Nocardia</taxon>
    </lineage>
</organism>
<name>A0ABM8CX85_9NOCA</name>
<evidence type="ECO:0000313" key="2">
    <source>
        <dbReference type="Proteomes" id="UP001317870"/>
    </source>
</evidence>
<reference evidence="1 2" key="1">
    <citation type="submission" date="2022-11" db="EMBL/GenBank/DDBJ databases">
        <title>Genome Sequencing of Nocardia sp. ON39_IFM12276 and assembly.</title>
        <authorList>
            <person name="Shimojima M."/>
            <person name="Toyokawa M."/>
            <person name="Uesaka K."/>
        </authorList>
    </citation>
    <scope>NUCLEOTIDE SEQUENCE [LARGE SCALE GENOMIC DNA]</scope>
    <source>
        <strain evidence="1 2">IFM 12276</strain>
    </source>
</reference>
<protein>
    <submittedName>
        <fullName evidence="1">Uncharacterized protein</fullName>
    </submittedName>
</protein>
<proteinExistence type="predicted"/>